<name>B1VT41_STRGG</name>
<dbReference type="AlphaFoldDB" id="B1VT41"/>
<gene>
    <name evidence="1" type="ordered locus">SGR_916</name>
</gene>
<dbReference type="EMBL" id="AP009493">
    <property type="protein sequence ID" value="BAG17745.1"/>
    <property type="molecule type" value="Genomic_DNA"/>
</dbReference>
<dbReference type="HOGENOM" id="CLU_2358473_0_0_11"/>
<evidence type="ECO:0000313" key="1">
    <source>
        <dbReference type="EMBL" id="BAG17745.1"/>
    </source>
</evidence>
<reference evidence="2" key="1">
    <citation type="journal article" date="2008" name="J. Bacteriol.">
        <title>Genome sequence of the streptomycin-producing microorganism Streptomyces griseus IFO 13350.</title>
        <authorList>
            <person name="Ohnishi Y."/>
            <person name="Ishikawa J."/>
            <person name="Hara H."/>
            <person name="Suzuki H."/>
            <person name="Ikenoya M."/>
            <person name="Ikeda H."/>
            <person name="Yamashita A."/>
            <person name="Hattori M."/>
            <person name="Horinouchi S."/>
        </authorList>
    </citation>
    <scope>NUCLEOTIDE SEQUENCE [LARGE SCALE GENOMIC DNA]</scope>
    <source>
        <strain evidence="2">JCM 4626 / NBRC 13350</strain>
    </source>
</reference>
<proteinExistence type="predicted"/>
<dbReference type="PATRIC" id="fig|455632.4.peg.908"/>
<dbReference type="Proteomes" id="UP000001685">
    <property type="component" value="Chromosome"/>
</dbReference>
<protein>
    <submittedName>
        <fullName evidence="1">Uncharacterized protein</fullName>
    </submittedName>
</protein>
<evidence type="ECO:0000313" key="2">
    <source>
        <dbReference type="Proteomes" id="UP000001685"/>
    </source>
</evidence>
<dbReference type="eggNOG" id="ENOG5031X6F">
    <property type="taxonomic scope" value="Bacteria"/>
</dbReference>
<accession>B1VT41</accession>
<dbReference type="KEGG" id="sgr:SGR_916"/>
<organism evidence="1 2">
    <name type="scientific">Streptomyces griseus subsp. griseus (strain JCM 4626 / CBS 651.72 / NBRC 13350 / KCC S-0626 / ISP 5235)</name>
    <dbReference type="NCBI Taxonomy" id="455632"/>
    <lineage>
        <taxon>Bacteria</taxon>
        <taxon>Bacillati</taxon>
        <taxon>Actinomycetota</taxon>
        <taxon>Actinomycetes</taxon>
        <taxon>Kitasatosporales</taxon>
        <taxon>Streptomycetaceae</taxon>
        <taxon>Streptomyces</taxon>
    </lineage>
</organism>
<sequence>MGKTKVLTLGDTEIRATRNEIGISVACNIKNTTDRTHDIKVTVSVGNGSDWVTTNNFEFQKVAAGQTASETTVMGASFEGELPDDPKIYVDSVIFS</sequence>